<dbReference type="GO" id="GO:0005509">
    <property type="term" value="F:calcium ion binding"/>
    <property type="evidence" value="ECO:0007669"/>
    <property type="project" value="InterPro"/>
</dbReference>
<organism evidence="5">
    <name type="scientific">marine sediment metagenome</name>
    <dbReference type="NCBI Taxonomy" id="412755"/>
    <lineage>
        <taxon>unclassified sequences</taxon>
        <taxon>metagenomes</taxon>
        <taxon>ecological metagenomes</taxon>
    </lineage>
</organism>
<dbReference type="Pfam" id="PF18884">
    <property type="entry name" value="TSP3_bac"/>
    <property type="match status" value="2"/>
</dbReference>
<feature type="non-terminal residue" evidence="5">
    <location>
        <position position="120"/>
    </location>
</feature>
<protein>
    <recommendedName>
        <fullName evidence="6">Calcium-binding protein</fullName>
    </recommendedName>
</protein>
<feature type="non-terminal residue" evidence="5">
    <location>
        <position position="1"/>
    </location>
</feature>
<proteinExistence type="predicted"/>
<evidence type="ECO:0000313" key="5">
    <source>
        <dbReference type="EMBL" id="GAH13862.1"/>
    </source>
</evidence>
<comment type="caution">
    <text evidence="5">The sequence shown here is derived from an EMBL/GenBank/DDBJ whole genome shotgun (WGS) entry which is preliminary data.</text>
</comment>
<keyword evidence="2" id="KW-0964">Secreted</keyword>
<evidence type="ECO:0000256" key="1">
    <source>
        <dbReference type="ARBA" id="ARBA00004613"/>
    </source>
</evidence>
<dbReference type="InterPro" id="IPR028974">
    <property type="entry name" value="TSP_type-3_rpt"/>
</dbReference>
<evidence type="ECO:0000256" key="4">
    <source>
        <dbReference type="ARBA" id="ARBA00022837"/>
    </source>
</evidence>
<keyword evidence="3" id="KW-0732">Signal</keyword>
<evidence type="ECO:0000256" key="2">
    <source>
        <dbReference type="ARBA" id="ARBA00022525"/>
    </source>
</evidence>
<dbReference type="SUPFAM" id="SSF103647">
    <property type="entry name" value="TSP type-3 repeat"/>
    <property type="match status" value="1"/>
</dbReference>
<sequence length="120" mass="13304">HNQNADFGAIILDNTSFLVGDDMDFDGLSDDVENQVYYTDPANPDSDNDGYGDGEEIRFGGNPLDLLNFPTDTVSPSLSVIGLVNETVNKRIFSLNVSSSDNRGINYTDIWLNNSQIYFR</sequence>
<reference evidence="5" key="1">
    <citation type="journal article" date="2014" name="Front. Microbiol.">
        <title>High frequency of phylogenetically diverse reductive dehalogenase-homologous genes in deep subseafloor sedimentary metagenomes.</title>
        <authorList>
            <person name="Kawai M."/>
            <person name="Futagami T."/>
            <person name="Toyoda A."/>
            <person name="Takaki Y."/>
            <person name="Nishi S."/>
            <person name="Hori S."/>
            <person name="Arai W."/>
            <person name="Tsubouchi T."/>
            <person name="Morono Y."/>
            <person name="Uchiyama I."/>
            <person name="Ito T."/>
            <person name="Fujiyama A."/>
            <person name="Inagaki F."/>
            <person name="Takami H."/>
        </authorList>
    </citation>
    <scope>NUCLEOTIDE SEQUENCE</scope>
    <source>
        <strain evidence="5">Expedition CK06-06</strain>
    </source>
</reference>
<accession>X1D138</accession>
<evidence type="ECO:0000256" key="3">
    <source>
        <dbReference type="ARBA" id="ARBA00022729"/>
    </source>
</evidence>
<gene>
    <name evidence="5" type="ORF">S01H4_64808</name>
</gene>
<dbReference type="AlphaFoldDB" id="X1D138"/>
<evidence type="ECO:0008006" key="6">
    <source>
        <dbReference type="Google" id="ProtNLM"/>
    </source>
</evidence>
<dbReference type="InterPro" id="IPR059100">
    <property type="entry name" value="TSP3_bac"/>
</dbReference>
<keyword evidence="4" id="KW-0106">Calcium</keyword>
<name>X1D138_9ZZZZ</name>
<comment type="subcellular location">
    <subcellularLocation>
        <location evidence="1">Secreted</location>
    </subcellularLocation>
</comment>
<dbReference type="EMBL" id="BART01039430">
    <property type="protein sequence ID" value="GAH13862.1"/>
    <property type="molecule type" value="Genomic_DNA"/>
</dbReference>